<dbReference type="Gene3D" id="3.30.1120.10">
    <property type="match status" value="1"/>
</dbReference>
<evidence type="ECO:0000256" key="4">
    <source>
        <dbReference type="ARBA" id="ARBA00022729"/>
    </source>
</evidence>
<dbReference type="CDD" id="cd16158">
    <property type="entry name" value="ARSA"/>
    <property type="match status" value="1"/>
</dbReference>
<comment type="similarity">
    <text evidence="2">Belongs to the sulfatase family.</text>
</comment>
<dbReference type="OrthoDB" id="103349at2759"/>
<evidence type="ECO:0000259" key="9">
    <source>
        <dbReference type="Pfam" id="PF00884"/>
    </source>
</evidence>
<reference evidence="10" key="2">
    <citation type="submission" date="2021-01" db="UniProtKB">
        <authorList>
            <consortium name="EnsemblMetazoa"/>
        </authorList>
    </citation>
    <scope>IDENTIFICATION</scope>
</reference>
<evidence type="ECO:0000256" key="2">
    <source>
        <dbReference type="ARBA" id="ARBA00008779"/>
    </source>
</evidence>
<evidence type="ECO:0000256" key="1">
    <source>
        <dbReference type="ARBA" id="ARBA00001913"/>
    </source>
</evidence>
<accession>A0A7M7RH25</accession>
<dbReference type="PROSITE" id="PS00523">
    <property type="entry name" value="SULFATASE_1"/>
    <property type="match status" value="1"/>
</dbReference>
<dbReference type="InterPro" id="IPR024607">
    <property type="entry name" value="Sulfatase_CS"/>
</dbReference>
<keyword evidence="7" id="KW-0325">Glycoprotein</keyword>
<keyword evidence="5" id="KW-0378">Hydrolase</keyword>
<keyword evidence="3" id="KW-0479">Metal-binding</keyword>
<dbReference type="InterPro" id="IPR000917">
    <property type="entry name" value="Sulfatase_N"/>
</dbReference>
<evidence type="ECO:0000256" key="3">
    <source>
        <dbReference type="ARBA" id="ARBA00022723"/>
    </source>
</evidence>
<dbReference type="GO" id="GO:0004065">
    <property type="term" value="F:arylsulfatase activity"/>
    <property type="evidence" value="ECO:0000318"/>
    <property type="project" value="GO_Central"/>
</dbReference>
<dbReference type="PROSITE" id="PS00149">
    <property type="entry name" value="SULFATASE_2"/>
    <property type="match status" value="1"/>
</dbReference>
<dbReference type="Pfam" id="PF14707">
    <property type="entry name" value="Sulfatase_C"/>
    <property type="match status" value="1"/>
</dbReference>
<dbReference type="KEGG" id="spu:592372"/>
<feature type="domain" description="Sulfatase N-terminal" evidence="9">
    <location>
        <begin position="56"/>
        <end position="378"/>
    </location>
</feature>
<evidence type="ECO:0000313" key="11">
    <source>
        <dbReference type="Proteomes" id="UP000007110"/>
    </source>
</evidence>
<dbReference type="PANTHER" id="PTHR42693">
    <property type="entry name" value="ARYLSULFATASE FAMILY MEMBER"/>
    <property type="match status" value="1"/>
</dbReference>
<evidence type="ECO:0000256" key="5">
    <source>
        <dbReference type="ARBA" id="ARBA00022801"/>
    </source>
</evidence>
<dbReference type="GeneID" id="592372"/>
<evidence type="ECO:0000313" key="10">
    <source>
        <dbReference type="EnsemblMetazoa" id="XP_796991"/>
    </source>
</evidence>
<proteinExistence type="inferred from homology"/>
<protein>
    <recommendedName>
        <fullName evidence="9">Sulfatase N-terminal domain-containing protein</fullName>
    </recommendedName>
</protein>
<dbReference type="Gene3D" id="3.40.720.10">
    <property type="entry name" value="Alkaline Phosphatase, subunit A"/>
    <property type="match status" value="1"/>
</dbReference>
<keyword evidence="11" id="KW-1185">Reference proteome</keyword>
<reference evidence="11" key="1">
    <citation type="submission" date="2015-02" db="EMBL/GenBank/DDBJ databases">
        <title>Genome sequencing for Strongylocentrotus purpuratus.</title>
        <authorList>
            <person name="Murali S."/>
            <person name="Liu Y."/>
            <person name="Vee V."/>
            <person name="English A."/>
            <person name="Wang M."/>
            <person name="Skinner E."/>
            <person name="Han Y."/>
            <person name="Muzny D.M."/>
            <person name="Worley K.C."/>
            <person name="Gibbs R.A."/>
        </authorList>
    </citation>
    <scope>NUCLEOTIDE SEQUENCE</scope>
</reference>
<dbReference type="EnsemblMetazoa" id="XM_791898">
    <property type="protein sequence ID" value="XP_796991"/>
    <property type="gene ID" value="LOC592372"/>
</dbReference>
<dbReference type="GO" id="GO:0046872">
    <property type="term" value="F:metal ion binding"/>
    <property type="evidence" value="ECO:0007669"/>
    <property type="project" value="UniProtKB-KW"/>
</dbReference>
<dbReference type="Pfam" id="PF00884">
    <property type="entry name" value="Sulfatase"/>
    <property type="match status" value="1"/>
</dbReference>
<dbReference type="OMA" id="FFGTACC"/>
<keyword evidence="6" id="KW-0106">Calcium</keyword>
<dbReference type="InterPro" id="IPR017850">
    <property type="entry name" value="Alkaline_phosphatase_core_sf"/>
</dbReference>
<dbReference type="PANTHER" id="PTHR42693:SF11">
    <property type="entry name" value="ARYLSULFATASE A"/>
    <property type="match status" value="1"/>
</dbReference>
<comment type="cofactor">
    <cofactor evidence="1">
        <name>Ca(2+)</name>
        <dbReference type="ChEBI" id="CHEBI:29108"/>
    </cofactor>
</comment>
<evidence type="ECO:0000256" key="8">
    <source>
        <dbReference type="SAM" id="MobiDB-lite"/>
    </source>
</evidence>
<dbReference type="InterPro" id="IPR050738">
    <property type="entry name" value="Sulfatase"/>
</dbReference>
<name>A0A7M7RH25_STRPU</name>
<keyword evidence="4" id="KW-0732">Signal</keyword>
<dbReference type="AlphaFoldDB" id="A0A7M7RH25"/>
<organism evidence="10 11">
    <name type="scientific">Strongylocentrotus purpuratus</name>
    <name type="common">Purple sea urchin</name>
    <dbReference type="NCBI Taxonomy" id="7668"/>
    <lineage>
        <taxon>Eukaryota</taxon>
        <taxon>Metazoa</taxon>
        <taxon>Echinodermata</taxon>
        <taxon>Eleutherozoa</taxon>
        <taxon>Echinozoa</taxon>
        <taxon>Echinoidea</taxon>
        <taxon>Euechinoidea</taxon>
        <taxon>Echinacea</taxon>
        <taxon>Camarodonta</taxon>
        <taxon>Echinidea</taxon>
        <taxon>Strongylocentrotidae</taxon>
        <taxon>Strongylocentrotus</taxon>
    </lineage>
</organism>
<dbReference type="Proteomes" id="UP000007110">
    <property type="component" value="Unassembled WGS sequence"/>
</dbReference>
<feature type="region of interest" description="Disordered" evidence="8">
    <location>
        <begin position="436"/>
        <end position="455"/>
    </location>
</feature>
<evidence type="ECO:0000256" key="7">
    <source>
        <dbReference type="ARBA" id="ARBA00023180"/>
    </source>
</evidence>
<dbReference type="RefSeq" id="XP_796991.5">
    <property type="nucleotide sequence ID" value="XM_791898.5"/>
</dbReference>
<sequence>MPRSPDSTIEGCRLGVQREIFLNSIIMQGISLDVFRFVVVLTWLVISVVHAVPSKPNIVLLYADDLGYGDLEAYGHPTSSTPNINRLAAEGLRFTQFYSSAPVCSPSRAAILTGRYHVRSGVYPGVFDPLSSGGLPHNETTIAEILRPLGYRSSIIGKWHLGVGKDGMYLPTTQGFDHYYGIPYSQDFCPCLICFYPNAPCFDGCRTNESPCPIFNDTVIVEQPANLTNIEERYTTLAKKYISDNAAAGQPFFLYYAYHHVHHPQFAGERFRNATVRGTFGDALAELDWSIGEVLNQLDSSGIAENTFVFFTSDNGPSLTRKVRGGNAGLLKCGKGTTYEGGVRVPAIARWTGRIDPGRTIELAAQIDILPTIAKITGAVLPEVILDGVDMSPILFEQNQTLREDYIYYPTSANPEFGIYAVRWHQYKAHFYTQGSPVSGSTNHDKDCRPSAKRTSHDPPLLFDLYQDASELYDLGNNSNYATVIAQIEQVKSKFESTMFWPPSEVDKPENKNLEPCCDPGCTPFPKCCQCHSDDGQRENGNDGHLHWTEGRLGQRWRSRPVV</sequence>
<dbReference type="InParanoid" id="A0A7M7RH25"/>
<dbReference type="FunFam" id="3.40.720.10:FF:000023">
    <property type="entry name" value="Arylsulfatase A"/>
    <property type="match status" value="1"/>
</dbReference>
<dbReference type="SUPFAM" id="SSF53649">
    <property type="entry name" value="Alkaline phosphatase-like"/>
    <property type="match status" value="1"/>
</dbReference>
<evidence type="ECO:0000256" key="6">
    <source>
        <dbReference type="ARBA" id="ARBA00022837"/>
    </source>
</evidence>